<evidence type="ECO:0000313" key="5">
    <source>
        <dbReference type="Proteomes" id="UP000002630"/>
    </source>
</evidence>
<dbReference type="Gene3D" id="1.25.40.270">
    <property type="entry name" value="Vacuolar protein sorting-associated protein vta1"/>
    <property type="match status" value="1"/>
</dbReference>
<evidence type="ECO:0000313" key="4">
    <source>
        <dbReference type="EMBL" id="CBN79060.1"/>
    </source>
</evidence>
<name>D8LGK3_ECTSI</name>
<dbReference type="InterPro" id="IPR023175">
    <property type="entry name" value="Vta1/CALS_N_sf"/>
</dbReference>
<evidence type="ECO:0000256" key="2">
    <source>
        <dbReference type="ARBA" id="ARBA00023136"/>
    </source>
</evidence>
<comment type="subcellular location">
    <subcellularLocation>
        <location evidence="1">Endomembrane system</location>
    </subcellularLocation>
</comment>
<dbReference type="GO" id="GO:0012505">
    <property type="term" value="C:endomembrane system"/>
    <property type="evidence" value="ECO:0007669"/>
    <property type="project" value="UniProtKB-SubCell"/>
</dbReference>
<evidence type="ECO:0000256" key="1">
    <source>
        <dbReference type="ARBA" id="ARBA00004308"/>
    </source>
</evidence>
<evidence type="ECO:0000259" key="3">
    <source>
        <dbReference type="Pfam" id="PF04652"/>
    </source>
</evidence>
<accession>D8LGK3</accession>
<dbReference type="EMBL" id="FN648201">
    <property type="protein sequence ID" value="CBN79060.1"/>
    <property type="molecule type" value="Genomic_DNA"/>
</dbReference>
<gene>
    <name evidence="4" type="ORF">Esi_0168_0066</name>
</gene>
<sequence length="55" mass="6147">MAMSIPPGLKPVTQYVRRAERLDKAPEPEAPVVAYHCRMYATEQAMKLQDNSEAG</sequence>
<dbReference type="Pfam" id="PF04652">
    <property type="entry name" value="Vta1"/>
    <property type="match status" value="1"/>
</dbReference>
<organism evidence="4 5">
    <name type="scientific">Ectocarpus siliculosus</name>
    <name type="common">Brown alga</name>
    <name type="synonym">Conferva siliculosa</name>
    <dbReference type="NCBI Taxonomy" id="2880"/>
    <lineage>
        <taxon>Eukaryota</taxon>
        <taxon>Sar</taxon>
        <taxon>Stramenopiles</taxon>
        <taxon>Ochrophyta</taxon>
        <taxon>PX clade</taxon>
        <taxon>Phaeophyceae</taxon>
        <taxon>Ectocarpales</taxon>
        <taxon>Ectocarpaceae</taxon>
        <taxon>Ectocarpus</taxon>
    </lineage>
</organism>
<keyword evidence="5" id="KW-1185">Reference proteome</keyword>
<proteinExistence type="predicted"/>
<dbReference type="OrthoDB" id="391137at2759"/>
<dbReference type="InterPro" id="IPR039431">
    <property type="entry name" value="Vta1/CALS_N"/>
</dbReference>
<dbReference type="Proteomes" id="UP000002630">
    <property type="component" value="Linkage Group LG04"/>
</dbReference>
<dbReference type="InParanoid" id="D8LGK3"/>
<keyword evidence="2" id="KW-0472">Membrane</keyword>
<feature type="domain" description="Vta1/callose synthase N-terminal" evidence="3">
    <location>
        <begin position="12"/>
        <end position="51"/>
    </location>
</feature>
<dbReference type="AlphaFoldDB" id="D8LGK3"/>
<reference evidence="4 5" key="1">
    <citation type="journal article" date="2010" name="Nature">
        <title>The Ectocarpus genome and the independent evolution of multicellularity in brown algae.</title>
        <authorList>
            <person name="Cock J.M."/>
            <person name="Sterck L."/>
            <person name="Rouze P."/>
            <person name="Scornet D."/>
            <person name="Allen A.E."/>
            <person name="Amoutzias G."/>
            <person name="Anthouard V."/>
            <person name="Artiguenave F."/>
            <person name="Aury J.M."/>
            <person name="Badger J.H."/>
            <person name="Beszteri B."/>
            <person name="Billiau K."/>
            <person name="Bonnet E."/>
            <person name="Bothwell J.H."/>
            <person name="Bowler C."/>
            <person name="Boyen C."/>
            <person name="Brownlee C."/>
            <person name="Carrano C.J."/>
            <person name="Charrier B."/>
            <person name="Cho G.Y."/>
            <person name="Coelho S.M."/>
            <person name="Collen J."/>
            <person name="Corre E."/>
            <person name="Da Silva C."/>
            <person name="Delage L."/>
            <person name="Delaroque N."/>
            <person name="Dittami S.M."/>
            <person name="Doulbeau S."/>
            <person name="Elias M."/>
            <person name="Farnham G."/>
            <person name="Gachon C.M."/>
            <person name="Gschloessl B."/>
            <person name="Heesch S."/>
            <person name="Jabbari K."/>
            <person name="Jubin C."/>
            <person name="Kawai H."/>
            <person name="Kimura K."/>
            <person name="Kloareg B."/>
            <person name="Kupper F.C."/>
            <person name="Lang D."/>
            <person name="Le Bail A."/>
            <person name="Leblanc C."/>
            <person name="Lerouge P."/>
            <person name="Lohr M."/>
            <person name="Lopez P.J."/>
            <person name="Martens C."/>
            <person name="Maumus F."/>
            <person name="Michel G."/>
            <person name="Miranda-Saavedra D."/>
            <person name="Morales J."/>
            <person name="Moreau H."/>
            <person name="Motomura T."/>
            <person name="Nagasato C."/>
            <person name="Napoli C.A."/>
            <person name="Nelson D.R."/>
            <person name="Nyvall-Collen P."/>
            <person name="Peters A.F."/>
            <person name="Pommier C."/>
            <person name="Potin P."/>
            <person name="Poulain J."/>
            <person name="Quesneville H."/>
            <person name="Read B."/>
            <person name="Rensing S.A."/>
            <person name="Ritter A."/>
            <person name="Rousvoal S."/>
            <person name="Samanta M."/>
            <person name="Samson G."/>
            <person name="Schroeder D.C."/>
            <person name="Segurens B."/>
            <person name="Strittmatter M."/>
            <person name="Tonon T."/>
            <person name="Tregear J.W."/>
            <person name="Valentin K."/>
            <person name="von Dassow P."/>
            <person name="Yamagishi T."/>
            <person name="Van de Peer Y."/>
            <person name="Wincker P."/>
        </authorList>
    </citation>
    <scope>NUCLEOTIDE SEQUENCE [LARGE SCALE GENOMIC DNA]</scope>
    <source>
        <strain evidence="5">Ec32 / CCAP1310/4</strain>
    </source>
</reference>
<dbReference type="EMBL" id="FN649729">
    <property type="protein sequence ID" value="CBN79060.1"/>
    <property type="molecule type" value="Genomic_DNA"/>
</dbReference>
<protein>
    <recommendedName>
        <fullName evidence="3">Vta1/callose synthase N-terminal domain-containing protein</fullName>
    </recommendedName>
</protein>